<evidence type="ECO:0000313" key="3">
    <source>
        <dbReference type="Proteomes" id="UP000001811"/>
    </source>
</evidence>
<dbReference type="InParanoid" id="G1TXT6"/>
<reference evidence="2 3" key="1">
    <citation type="journal article" date="2011" name="Nature">
        <title>A high-resolution map of human evolutionary constraint using 29 mammals.</title>
        <authorList>
            <person name="Lindblad-Toh K."/>
            <person name="Garber M."/>
            <person name="Zuk O."/>
            <person name="Lin M.F."/>
            <person name="Parker B.J."/>
            <person name="Washietl S."/>
            <person name="Kheradpour P."/>
            <person name="Ernst J."/>
            <person name="Jordan G."/>
            <person name="Mauceli E."/>
            <person name="Ward L.D."/>
            <person name="Lowe C.B."/>
            <person name="Holloway A.K."/>
            <person name="Clamp M."/>
            <person name="Gnerre S."/>
            <person name="Alfoldi J."/>
            <person name="Beal K."/>
            <person name="Chang J."/>
            <person name="Clawson H."/>
            <person name="Cuff J."/>
            <person name="Di Palma F."/>
            <person name="Fitzgerald S."/>
            <person name="Flicek P."/>
            <person name="Guttman M."/>
            <person name="Hubisz M.J."/>
            <person name="Jaffe D.B."/>
            <person name="Jungreis I."/>
            <person name="Kent W.J."/>
            <person name="Kostka D."/>
            <person name="Lara M."/>
            <person name="Martins A.L."/>
            <person name="Massingham T."/>
            <person name="Moltke I."/>
            <person name="Raney B.J."/>
            <person name="Rasmussen M.D."/>
            <person name="Robinson J."/>
            <person name="Stark A."/>
            <person name="Vilella A.J."/>
            <person name="Wen J."/>
            <person name="Xie X."/>
            <person name="Zody M.C."/>
            <person name="Baldwin J."/>
            <person name="Bloom T."/>
            <person name="Chin C.W."/>
            <person name="Heiman D."/>
            <person name="Nicol R."/>
            <person name="Nusbaum C."/>
            <person name="Young S."/>
            <person name="Wilkinson J."/>
            <person name="Worley K.C."/>
            <person name="Kovar C.L."/>
            <person name="Muzny D.M."/>
            <person name="Gibbs R.A."/>
            <person name="Cree A."/>
            <person name="Dihn H.H."/>
            <person name="Fowler G."/>
            <person name="Jhangiani S."/>
            <person name="Joshi V."/>
            <person name="Lee S."/>
            <person name="Lewis L.R."/>
            <person name="Nazareth L.V."/>
            <person name="Okwuonu G."/>
            <person name="Santibanez J."/>
            <person name="Warren W.C."/>
            <person name="Mardis E.R."/>
            <person name="Weinstock G.M."/>
            <person name="Wilson R.K."/>
            <person name="Delehaunty K."/>
            <person name="Dooling D."/>
            <person name="Fronik C."/>
            <person name="Fulton L."/>
            <person name="Fulton B."/>
            <person name="Graves T."/>
            <person name="Minx P."/>
            <person name="Sodergren E."/>
            <person name="Birney E."/>
            <person name="Margulies E.H."/>
            <person name="Herrero J."/>
            <person name="Green E.D."/>
            <person name="Haussler D."/>
            <person name="Siepel A."/>
            <person name="Goldman N."/>
            <person name="Pollard K.S."/>
            <person name="Pedersen J.S."/>
            <person name="Lander E.S."/>
            <person name="Kellis M."/>
        </authorList>
    </citation>
    <scope>NUCLEOTIDE SEQUENCE [LARGE SCALE GENOMIC DNA]</scope>
    <source>
        <strain evidence="3">Thorbecke</strain>
    </source>
</reference>
<reference evidence="2" key="3">
    <citation type="submission" date="2025-09" db="UniProtKB">
        <authorList>
            <consortium name="Ensembl"/>
        </authorList>
    </citation>
    <scope>IDENTIFICATION</scope>
    <source>
        <strain evidence="2">Thorbecke</strain>
    </source>
</reference>
<dbReference type="GeneTree" id="ENSGT00390000018512"/>
<dbReference type="Pfam" id="PF03644">
    <property type="entry name" value="Glyco_hydro_85"/>
    <property type="match status" value="1"/>
</dbReference>
<protein>
    <recommendedName>
        <fullName evidence="1">BRCT domain-containing protein</fullName>
    </recommendedName>
</protein>
<name>G1TXT6_RABIT</name>
<dbReference type="InterPro" id="IPR032979">
    <property type="entry name" value="ENGase"/>
</dbReference>
<dbReference type="InterPro" id="IPR005201">
    <property type="entry name" value="TIM_ENGase"/>
</dbReference>
<dbReference type="eggNOG" id="KOG2331">
    <property type="taxonomic scope" value="Eukaryota"/>
</dbReference>
<reference evidence="2" key="2">
    <citation type="submission" date="2025-08" db="UniProtKB">
        <authorList>
            <consortium name="Ensembl"/>
        </authorList>
    </citation>
    <scope>IDENTIFICATION</scope>
    <source>
        <strain evidence="2">Thorbecke</strain>
    </source>
</reference>
<keyword evidence="3" id="KW-1185">Reference proteome</keyword>
<dbReference type="STRING" id="9986.ENSOCUP00000021891"/>
<dbReference type="Proteomes" id="UP000001811">
    <property type="component" value="Unplaced"/>
</dbReference>
<evidence type="ECO:0000313" key="2">
    <source>
        <dbReference type="Ensembl" id="ENSOCUP00000021891.2"/>
    </source>
</evidence>
<dbReference type="HOGENOM" id="CLU_015297_0_0_1"/>
<accession>G1TXT6</accession>
<dbReference type="Ensembl" id="ENSOCUT00000022639.2">
    <property type="protein sequence ID" value="ENSOCUP00000021891.2"/>
    <property type="gene ID" value="ENSOCUG00000023753.2"/>
</dbReference>
<proteinExistence type="predicted"/>
<dbReference type="PROSITE" id="PS50172">
    <property type="entry name" value="BRCT"/>
    <property type="match status" value="1"/>
</dbReference>
<dbReference type="PANTHER" id="PTHR13246:SF1">
    <property type="entry name" value="CYTOSOLIC ENDO-BETA-N-ACETYLGLUCOSAMINIDASE"/>
    <property type="match status" value="1"/>
</dbReference>
<dbReference type="GO" id="GO:0005829">
    <property type="term" value="C:cytosol"/>
    <property type="evidence" value="ECO:0007669"/>
    <property type="project" value="UniProtKB-SubCell"/>
</dbReference>
<dbReference type="InterPro" id="IPR001357">
    <property type="entry name" value="BRCT_dom"/>
</dbReference>
<dbReference type="Bgee" id="ENSOCUG00000023753">
    <property type="expression patterns" value="Expressed in skin of back and 18 other cell types or tissues"/>
</dbReference>
<organism evidence="2 3">
    <name type="scientific">Oryctolagus cuniculus</name>
    <name type="common">Rabbit</name>
    <dbReference type="NCBI Taxonomy" id="9986"/>
    <lineage>
        <taxon>Eukaryota</taxon>
        <taxon>Metazoa</taxon>
        <taxon>Chordata</taxon>
        <taxon>Craniata</taxon>
        <taxon>Vertebrata</taxon>
        <taxon>Euteleostomi</taxon>
        <taxon>Mammalia</taxon>
        <taxon>Eutheria</taxon>
        <taxon>Euarchontoglires</taxon>
        <taxon>Glires</taxon>
        <taxon>Lagomorpha</taxon>
        <taxon>Leporidae</taxon>
        <taxon>Oryctolagus</taxon>
    </lineage>
</organism>
<dbReference type="Gene3D" id="2.60.120.260">
    <property type="entry name" value="Galactose-binding domain-like"/>
    <property type="match status" value="1"/>
</dbReference>
<sequence>MVAQAGERLADVYVGVDVFARGNVVGGRFNTHKSLELIRKHGFSVALFAPGWVYECLEKRDFFQNQDKFWSLLERFLPTHSICSLPFATSFCLGLGTRRVCYGQEQVAGPWYHPSAQETQPLFGEHRLGGAGGGWVKAHCCLADAWHGGSSLLLRGVIPPEAGSVAVRLFSLQVPLPPKVFLSMVFKLEEPTAVRVALELTTGDASDCHVGGISVLTEEVGPRHRPQPLRVPPSRLARRAGRCGRPLGGGWIQRCYEVSLRGCLLHDLLVSFCRPPGSREQESFVCRLGEIQVVDAHSLLAPPPRVRAVTVSQPPSQRCPGLEKEVFINNLGGTPLVWMVTLEASQNDMGASSTSGCVLGLGTQQVPTEVPPGQRLLEMYPGLQEGQRDQAGISSGDVLAAGTSSQKTHSQSALGHWQSRGTLEFLGRVGQWGWCGGTAGEDAA</sequence>
<feature type="domain" description="BRCT" evidence="1">
    <location>
        <begin position="1"/>
        <end position="70"/>
    </location>
</feature>
<dbReference type="PaxDb" id="9986-ENSOCUP00000021891"/>
<dbReference type="GO" id="GO:0033925">
    <property type="term" value="F:mannosyl-glycoprotein endo-beta-N-acetylglucosaminidase activity"/>
    <property type="evidence" value="ECO:0007669"/>
    <property type="project" value="UniProtKB-EC"/>
</dbReference>
<dbReference type="PANTHER" id="PTHR13246">
    <property type="entry name" value="ENDO BETA N-ACETYLGLUCOSAMINIDASE"/>
    <property type="match status" value="1"/>
</dbReference>
<evidence type="ECO:0000259" key="1">
    <source>
        <dbReference type="PROSITE" id="PS50172"/>
    </source>
</evidence>
<dbReference type="Gene3D" id="3.20.20.80">
    <property type="entry name" value="Glycosidases"/>
    <property type="match status" value="1"/>
</dbReference>
<dbReference type="AlphaFoldDB" id="G1TXT6"/>